<keyword evidence="1" id="KW-0472">Membrane</keyword>
<sequence>MKKFITSKAFWIPFILVLILGIWQNFTYSNQNILSALTSALIAALIAGVVIGGVVYLMFEISGIRRGRK</sequence>
<keyword evidence="3" id="KW-1185">Reference proteome</keyword>
<reference evidence="3" key="1">
    <citation type="journal article" date="2019" name="Int. J. Syst. Evol. Microbiol.">
        <title>The Global Catalogue of Microorganisms (GCM) 10K type strain sequencing project: providing services to taxonomists for standard genome sequencing and annotation.</title>
        <authorList>
            <consortium name="The Broad Institute Genomics Platform"/>
            <consortium name="The Broad Institute Genome Sequencing Center for Infectious Disease"/>
            <person name="Wu L."/>
            <person name="Ma J."/>
        </authorList>
    </citation>
    <scope>NUCLEOTIDE SEQUENCE [LARGE SCALE GENOMIC DNA]</scope>
    <source>
        <strain evidence="3">CGMCC 1.6964</strain>
    </source>
</reference>
<accession>A0ABQ2KU17</accession>
<name>A0ABQ2KU17_9BACL</name>
<dbReference type="RefSeq" id="WP_018975491.1">
    <property type="nucleotide sequence ID" value="NZ_BMLN01000001.1"/>
</dbReference>
<dbReference type="Proteomes" id="UP000606653">
    <property type="component" value="Unassembled WGS sequence"/>
</dbReference>
<dbReference type="EMBL" id="BMLN01000001">
    <property type="protein sequence ID" value="GGN92729.1"/>
    <property type="molecule type" value="Genomic_DNA"/>
</dbReference>
<organism evidence="2 3">
    <name type="scientific">Saccharibacillus kuerlensis</name>
    <dbReference type="NCBI Taxonomy" id="459527"/>
    <lineage>
        <taxon>Bacteria</taxon>
        <taxon>Bacillati</taxon>
        <taxon>Bacillota</taxon>
        <taxon>Bacilli</taxon>
        <taxon>Bacillales</taxon>
        <taxon>Paenibacillaceae</taxon>
        <taxon>Saccharibacillus</taxon>
    </lineage>
</organism>
<proteinExistence type="predicted"/>
<gene>
    <name evidence="2" type="ORF">GCM10010969_05560</name>
</gene>
<feature type="transmembrane region" description="Helical" evidence="1">
    <location>
        <begin position="33"/>
        <end position="59"/>
    </location>
</feature>
<keyword evidence="1" id="KW-0812">Transmembrane</keyword>
<evidence type="ECO:0000313" key="3">
    <source>
        <dbReference type="Proteomes" id="UP000606653"/>
    </source>
</evidence>
<comment type="caution">
    <text evidence="2">The sequence shown here is derived from an EMBL/GenBank/DDBJ whole genome shotgun (WGS) entry which is preliminary data.</text>
</comment>
<evidence type="ECO:0000256" key="1">
    <source>
        <dbReference type="SAM" id="Phobius"/>
    </source>
</evidence>
<feature type="transmembrane region" description="Helical" evidence="1">
    <location>
        <begin position="9"/>
        <end position="27"/>
    </location>
</feature>
<protein>
    <submittedName>
        <fullName evidence="2">Uncharacterized protein</fullName>
    </submittedName>
</protein>
<evidence type="ECO:0000313" key="2">
    <source>
        <dbReference type="EMBL" id="GGN92729.1"/>
    </source>
</evidence>
<keyword evidence="1" id="KW-1133">Transmembrane helix</keyword>